<dbReference type="PANTHER" id="PTHR33232:SF20">
    <property type="entry name" value="PROTEIN SIEVE ELEMENT OCCLUSION B-LIKE"/>
    <property type="match status" value="1"/>
</dbReference>
<dbReference type="GO" id="GO:0010088">
    <property type="term" value="P:phloem development"/>
    <property type="evidence" value="ECO:0007669"/>
    <property type="project" value="InterPro"/>
</dbReference>
<organism evidence="3 4">
    <name type="scientific">Linum trigynum</name>
    <dbReference type="NCBI Taxonomy" id="586398"/>
    <lineage>
        <taxon>Eukaryota</taxon>
        <taxon>Viridiplantae</taxon>
        <taxon>Streptophyta</taxon>
        <taxon>Embryophyta</taxon>
        <taxon>Tracheophyta</taxon>
        <taxon>Spermatophyta</taxon>
        <taxon>Magnoliopsida</taxon>
        <taxon>eudicotyledons</taxon>
        <taxon>Gunneridae</taxon>
        <taxon>Pentapetalae</taxon>
        <taxon>rosids</taxon>
        <taxon>fabids</taxon>
        <taxon>Malpighiales</taxon>
        <taxon>Linaceae</taxon>
        <taxon>Linum</taxon>
    </lineage>
</organism>
<feature type="compositionally biased region" description="Basic and acidic residues" evidence="1">
    <location>
        <begin position="21"/>
        <end position="30"/>
    </location>
</feature>
<protein>
    <recommendedName>
        <fullName evidence="2">Sieve element occlusion C-terminal domain-containing protein</fullName>
    </recommendedName>
</protein>
<dbReference type="Pfam" id="PF14577">
    <property type="entry name" value="SEO_C"/>
    <property type="match status" value="1"/>
</dbReference>
<gene>
    <name evidence="3" type="ORF">LTRI10_LOCUS53104</name>
</gene>
<dbReference type="InterPro" id="IPR039299">
    <property type="entry name" value="SEOA"/>
</dbReference>
<reference evidence="3 4" key="1">
    <citation type="submission" date="2024-04" db="EMBL/GenBank/DDBJ databases">
        <authorList>
            <person name="Fracassetti M."/>
        </authorList>
    </citation>
    <scope>NUCLEOTIDE SEQUENCE [LARGE SCALE GENOMIC DNA]</scope>
</reference>
<keyword evidence="4" id="KW-1185">Reference proteome</keyword>
<dbReference type="Proteomes" id="UP001497516">
    <property type="component" value="Chromosome 9"/>
</dbReference>
<accession>A0AAV2GT75</accession>
<evidence type="ECO:0000313" key="4">
    <source>
        <dbReference type="Proteomes" id="UP001497516"/>
    </source>
</evidence>
<evidence type="ECO:0000259" key="2">
    <source>
        <dbReference type="Pfam" id="PF14577"/>
    </source>
</evidence>
<proteinExistence type="predicted"/>
<sequence length="154" mass="17872">MNHHGNTVRREEQPEGESEEEQRHGPVREPEPCVPDFTLIWFFLVRLESMWHSKVQYNKTVENDAIMQAIVTMLSFDGSEQGWVVVSRASAGMTKAPEPGKYTGFAMPESEWIVRVFDRRRNIEGLQDLRRRRWKKEGTAGDGRNGRNWIRGAD</sequence>
<feature type="region of interest" description="Disordered" evidence="1">
    <location>
        <begin position="1"/>
        <end position="30"/>
    </location>
</feature>
<dbReference type="AlphaFoldDB" id="A0AAV2GT75"/>
<dbReference type="InterPro" id="IPR027944">
    <property type="entry name" value="SEO_C"/>
</dbReference>
<feature type="domain" description="Sieve element occlusion C-terminal" evidence="2">
    <location>
        <begin position="33"/>
        <end position="97"/>
    </location>
</feature>
<name>A0AAV2GT75_9ROSI</name>
<evidence type="ECO:0000313" key="3">
    <source>
        <dbReference type="EMBL" id="CAL1413909.1"/>
    </source>
</evidence>
<evidence type="ECO:0000256" key="1">
    <source>
        <dbReference type="SAM" id="MobiDB-lite"/>
    </source>
</evidence>
<dbReference type="PANTHER" id="PTHR33232">
    <property type="entry name" value="PROTEIN SIEVE ELEMENT OCCLUSION B-LIKE"/>
    <property type="match status" value="1"/>
</dbReference>
<dbReference type="EMBL" id="OZ034822">
    <property type="protein sequence ID" value="CAL1413909.1"/>
    <property type="molecule type" value="Genomic_DNA"/>
</dbReference>